<evidence type="ECO:0000313" key="2">
    <source>
        <dbReference type="Proteomes" id="UP000199017"/>
    </source>
</evidence>
<dbReference type="EMBL" id="FNDU01000002">
    <property type="protein sequence ID" value="SDH72982.1"/>
    <property type="molecule type" value="Genomic_DNA"/>
</dbReference>
<dbReference type="AlphaFoldDB" id="A0A1G8ESV8"/>
<protein>
    <submittedName>
        <fullName evidence="1">Uncharacterized protein</fullName>
    </submittedName>
</protein>
<reference evidence="1 2" key="1">
    <citation type="submission" date="2016-10" db="EMBL/GenBank/DDBJ databases">
        <authorList>
            <person name="de Groot N.N."/>
        </authorList>
    </citation>
    <scope>NUCLEOTIDE SEQUENCE [LARGE SCALE GENOMIC DNA]</scope>
    <source>
        <strain evidence="2">P4B,CCM 7963,CECT 7998,DSM 25260,IBRC-M 10614,KCTC 13821</strain>
    </source>
</reference>
<evidence type="ECO:0000313" key="1">
    <source>
        <dbReference type="EMBL" id="SDH72982.1"/>
    </source>
</evidence>
<dbReference type="RefSeq" id="WP_245917828.1">
    <property type="nucleotide sequence ID" value="NZ_FNDU01000002.1"/>
</dbReference>
<accession>A0A1G8ESV8</accession>
<name>A0A1G8ESV8_9BACI</name>
<dbReference type="Proteomes" id="UP000199017">
    <property type="component" value="Unassembled WGS sequence"/>
</dbReference>
<sequence>MCPCSRPVIKNTASKNGDIASQASMAEKEIVPLELGAVQKAQHILASETPEGQSFHYHYVGYSSSLTI</sequence>
<proteinExistence type="predicted"/>
<organism evidence="1 2">
    <name type="scientific">Alteribacillus bidgolensis</name>
    <dbReference type="NCBI Taxonomy" id="930129"/>
    <lineage>
        <taxon>Bacteria</taxon>
        <taxon>Bacillati</taxon>
        <taxon>Bacillota</taxon>
        <taxon>Bacilli</taxon>
        <taxon>Bacillales</taxon>
        <taxon>Bacillaceae</taxon>
        <taxon>Alteribacillus</taxon>
    </lineage>
</organism>
<dbReference type="STRING" id="930129.SAMN05216352_102366"/>
<gene>
    <name evidence="1" type="ORF">SAMN05216352_102366</name>
</gene>
<keyword evidence="2" id="KW-1185">Reference proteome</keyword>